<evidence type="ECO:0000256" key="2">
    <source>
        <dbReference type="ARBA" id="ARBA00022842"/>
    </source>
</evidence>
<comment type="catalytic activity">
    <reaction evidence="3">
        <text>O-phospho-L-serine + H2O = L-serine + phosphate</text>
        <dbReference type="Rhea" id="RHEA:21208"/>
        <dbReference type="ChEBI" id="CHEBI:15377"/>
        <dbReference type="ChEBI" id="CHEBI:33384"/>
        <dbReference type="ChEBI" id="CHEBI:43474"/>
        <dbReference type="ChEBI" id="CHEBI:57524"/>
        <dbReference type="EC" id="3.1.3.3"/>
    </reaction>
</comment>
<dbReference type="SFLD" id="SFLDS00003">
    <property type="entry name" value="Haloacid_Dehalogenase"/>
    <property type="match status" value="1"/>
</dbReference>
<dbReference type="SUPFAM" id="SSF56784">
    <property type="entry name" value="HAD-like"/>
    <property type="match status" value="1"/>
</dbReference>
<sequence>MISTIFFDLDDTLLWDKQSIKKSFENTCLTVSQCNPQQLEDAVRAEADQLYKSYPTYPFTQMIGINPFEGLWGTFNDPGKSFQALHSIIKDYQHQAWHNGLKTCGVDDSKLAEELAKRFITERKKRPFVYQDTFYVLDALKSNYQLLLLTNGAPSLQRMKLAITPEIAKRFDHIIISGEFGKGKPDPAIFEHALEKAHVSPSQAMMIGDNLMTDILGANRSGIKNIWINHHNQQITAVKPTYEVKSLIEILPIILNK</sequence>
<keyword evidence="5" id="KW-1185">Reference proteome</keyword>
<dbReference type="RefSeq" id="WP_091497894.1">
    <property type="nucleotide sequence ID" value="NZ_FODJ01000007.1"/>
</dbReference>
<dbReference type="SFLD" id="SFLDG01129">
    <property type="entry name" value="C1.5:_HAD__Beta-PGM__Phosphata"/>
    <property type="match status" value="1"/>
</dbReference>
<evidence type="ECO:0000256" key="1">
    <source>
        <dbReference type="ARBA" id="ARBA00022801"/>
    </source>
</evidence>
<evidence type="ECO:0000313" key="4">
    <source>
        <dbReference type="EMBL" id="SEO41865.1"/>
    </source>
</evidence>
<dbReference type="InterPro" id="IPR036412">
    <property type="entry name" value="HAD-like_sf"/>
</dbReference>
<comment type="pathway">
    <text evidence="3">Amino-acid biosynthesis; L-serine biosynthesis; L-serine from 3-phospho-D-glycerate: step 3/3.</text>
</comment>
<gene>
    <name evidence="4" type="ORF">SAMN04488134_10791</name>
</gene>
<evidence type="ECO:0000256" key="3">
    <source>
        <dbReference type="HAMAP-Rule" id="MF_02240"/>
    </source>
</evidence>
<dbReference type="GO" id="GO:0036424">
    <property type="term" value="F:L-phosphoserine phosphatase activity"/>
    <property type="evidence" value="ECO:0007669"/>
    <property type="project" value="UniProtKB-UniRule"/>
</dbReference>
<comment type="catalytic activity">
    <reaction evidence="3">
        <text>O-phospho-D-serine + H2O = D-serine + phosphate</text>
        <dbReference type="Rhea" id="RHEA:24873"/>
        <dbReference type="ChEBI" id="CHEBI:15377"/>
        <dbReference type="ChEBI" id="CHEBI:35247"/>
        <dbReference type="ChEBI" id="CHEBI:43474"/>
        <dbReference type="ChEBI" id="CHEBI:58680"/>
        <dbReference type="EC" id="3.1.3.3"/>
    </reaction>
</comment>
<accession>A0A1H8PIX1</accession>
<dbReference type="Gene3D" id="1.20.120.710">
    <property type="entry name" value="Haloacid dehalogenase hydrolase-like domain"/>
    <property type="match status" value="1"/>
</dbReference>
<dbReference type="OrthoDB" id="9809962at2"/>
<evidence type="ECO:0000313" key="5">
    <source>
        <dbReference type="Proteomes" id="UP000199300"/>
    </source>
</evidence>
<comment type="cofactor">
    <cofactor evidence="3">
        <name>Mg(2+)</name>
        <dbReference type="ChEBI" id="CHEBI:18420"/>
    </cofactor>
    <cofactor evidence="3">
        <name>Co(2+)</name>
        <dbReference type="ChEBI" id="CHEBI:48828"/>
    </cofactor>
</comment>
<keyword evidence="1 3" id="KW-0378">Hydrolase</keyword>
<dbReference type="Pfam" id="PF00702">
    <property type="entry name" value="Hydrolase"/>
    <property type="match status" value="1"/>
</dbReference>
<protein>
    <recommendedName>
        <fullName evidence="3">Phosphoserine phosphatase</fullName>
        <shortName evidence="3">PSP</shortName>
        <ecNumber evidence="3">3.1.3.3</ecNumber>
    </recommendedName>
</protein>
<dbReference type="InterPro" id="IPR006439">
    <property type="entry name" value="HAD-SF_hydro_IA"/>
</dbReference>
<comment type="function">
    <text evidence="3">Catalyzes the last step of the phosphorylated serine biosynthetic pathway, i.e. dephosphorylation of O-phospho-L-serine to form L-serine.</text>
</comment>
<dbReference type="PANTHER" id="PTHR46470:SF3">
    <property type="entry name" value="N-ACYLNEURAMINATE-9-PHOSPHATASE"/>
    <property type="match status" value="1"/>
</dbReference>
<keyword evidence="2 3" id="KW-0460">Magnesium</keyword>
<dbReference type="PANTHER" id="PTHR46470">
    <property type="entry name" value="N-ACYLNEURAMINATE-9-PHOSPHATASE"/>
    <property type="match status" value="1"/>
</dbReference>
<dbReference type="InterPro" id="IPR023214">
    <property type="entry name" value="HAD_sf"/>
</dbReference>
<proteinExistence type="inferred from homology"/>
<dbReference type="InterPro" id="IPR044266">
    <property type="entry name" value="PSP_YsaA"/>
</dbReference>
<dbReference type="AlphaFoldDB" id="A0A1H8PIX1"/>
<dbReference type="Gene3D" id="3.40.50.1000">
    <property type="entry name" value="HAD superfamily/HAD-like"/>
    <property type="match status" value="1"/>
</dbReference>
<keyword evidence="3" id="KW-0170">Cobalt</keyword>
<dbReference type="STRING" id="872970.SAMN04488134_10791"/>
<dbReference type="InterPro" id="IPR051400">
    <property type="entry name" value="HAD-like_hydrolase"/>
</dbReference>
<dbReference type="NCBIfam" id="TIGR01509">
    <property type="entry name" value="HAD-SF-IA-v3"/>
    <property type="match status" value="1"/>
</dbReference>
<name>A0A1H8PIX1_9BACI</name>
<keyword evidence="3" id="KW-0718">Serine biosynthesis</keyword>
<dbReference type="Proteomes" id="UP000199300">
    <property type="component" value="Unassembled WGS sequence"/>
</dbReference>
<organism evidence="4 5">
    <name type="scientific">Amphibacillus marinus</name>
    <dbReference type="NCBI Taxonomy" id="872970"/>
    <lineage>
        <taxon>Bacteria</taxon>
        <taxon>Bacillati</taxon>
        <taxon>Bacillota</taxon>
        <taxon>Bacilli</taxon>
        <taxon>Bacillales</taxon>
        <taxon>Bacillaceae</taxon>
        <taxon>Amphibacillus</taxon>
    </lineage>
</organism>
<comment type="similarity">
    <text evidence="3">Belongs to the HAD-like hydrolase superfamily.</text>
</comment>
<keyword evidence="3" id="KW-0028">Amino-acid biosynthesis</keyword>
<dbReference type="EC" id="3.1.3.3" evidence="3"/>
<dbReference type="GO" id="GO:0006564">
    <property type="term" value="P:L-serine biosynthetic process"/>
    <property type="evidence" value="ECO:0007669"/>
    <property type="project" value="UniProtKB-UniRule"/>
</dbReference>
<reference evidence="4 5" key="1">
    <citation type="submission" date="2016-10" db="EMBL/GenBank/DDBJ databases">
        <authorList>
            <person name="de Groot N.N."/>
        </authorList>
    </citation>
    <scope>NUCLEOTIDE SEQUENCE [LARGE SCALE GENOMIC DNA]</scope>
    <source>
        <strain evidence="4 5">CGMCC 1.10434</strain>
    </source>
</reference>
<dbReference type="NCBIfam" id="TIGR01549">
    <property type="entry name" value="HAD-SF-IA-v1"/>
    <property type="match status" value="1"/>
</dbReference>
<dbReference type="HAMAP" id="MF_02240">
    <property type="entry name" value="PSP"/>
    <property type="match status" value="1"/>
</dbReference>
<dbReference type="EMBL" id="FODJ01000007">
    <property type="protein sequence ID" value="SEO41865.1"/>
    <property type="molecule type" value="Genomic_DNA"/>
</dbReference>